<keyword evidence="4" id="KW-1185">Reference proteome</keyword>
<dbReference type="EMBL" id="CH968944">
    <property type="protein sequence ID" value="KRG00453.1"/>
    <property type="molecule type" value="Genomic_DNA"/>
</dbReference>
<evidence type="ECO:0000313" key="3">
    <source>
        <dbReference type="EMBL" id="KRG00453.1"/>
    </source>
</evidence>
<dbReference type="PROSITE" id="PS01186">
    <property type="entry name" value="EGF_2"/>
    <property type="match status" value="1"/>
</dbReference>
<evidence type="ECO:0000259" key="2">
    <source>
        <dbReference type="PROSITE" id="PS50026"/>
    </source>
</evidence>
<gene>
    <name evidence="3" type="primary">Dwil\GK27615</name>
    <name evidence="3" type="ORF">Dwil_GK27615</name>
</gene>
<dbReference type="InParanoid" id="A0A0Q9WXH3"/>
<keyword evidence="1" id="KW-0245">EGF-like domain</keyword>
<reference evidence="3 4" key="1">
    <citation type="journal article" date="2007" name="Nature">
        <title>Evolution of genes and genomes on the Drosophila phylogeny.</title>
        <authorList>
            <consortium name="Drosophila 12 Genomes Consortium"/>
            <person name="Clark A.G."/>
            <person name="Eisen M.B."/>
            <person name="Smith D.R."/>
            <person name="Bergman C.M."/>
            <person name="Oliver B."/>
            <person name="Markow T.A."/>
            <person name="Kaufman T.C."/>
            <person name="Kellis M."/>
            <person name="Gelbart W."/>
            <person name="Iyer V.N."/>
            <person name="Pollard D.A."/>
            <person name="Sackton T.B."/>
            <person name="Larracuente A.M."/>
            <person name="Singh N.D."/>
            <person name="Abad J.P."/>
            <person name="Abt D.N."/>
            <person name="Adryan B."/>
            <person name="Aguade M."/>
            <person name="Akashi H."/>
            <person name="Anderson W.W."/>
            <person name="Aquadro C.F."/>
            <person name="Ardell D.H."/>
            <person name="Arguello R."/>
            <person name="Artieri C.G."/>
            <person name="Barbash D.A."/>
            <person name="Barker D."/>
            <person name="Barsanti P."/>
            <person name="Batterham P."/>
            <person name="Batzoglou S."/>
            <person name="Begun D."/>
            <person name="Bhutkar A."/>
            <person name="Blanco E."/>
            <person name="Bosak S.A."/>
            <person name="Bradley R.K."/>
            <person name="Brand A.D."/>
            <person name="Brent M.R."/>
            <person name="Brooks A.N."/>
            <person name="Brown R.H."/>
            <person name="Butlin R.K."/>
            <person name="Caggese C."/>
            <person name="Calvi B.R."/>
            <person name="Bernardo de Carvalho A."/>
            <person name="Caspi A."/>
            <person name="Castrezana S."/>
            <person name="Celniker S.E."/>
            <person name="Chang J.L."/>
            <person name="Chapple C."/>
            <person name="Chatterji S."/>
            <person name="Chinwalla A."/>
            <person name="Civetta A."/>
            <person name="Clifton S.W."/>
            <person name="Comeron J.M."/>
            <person name="Costello J.C."/>
            <person name="Coyne J.A."/>
            <person name="Daub J."/>
            <person name="David R.G."/>
            <person name="Delcher A.L."/>
            <person name="Delehaunty K."/>
            <person name="Do C.B."/>
            <person name="Ebling H."/>
            <person name="Edwards K."/>
            <person name="Eickbush T."/>
            <person name="Evans J.D."/>
            <person name="Filipski A."/>
            <person name="Findeiss S."/>
            <person name="Freyhult E."/>
            <person name="Fulton L."/>
            <person name="Fulton R."/>
            <person name="Garcia A.C."/>
            <person name="Gardiner A."/>
            <person name="Garfield D.A."/>
            <person name="Garvin B.E."/>
            <person name="Gibson G."/>
            <person name="Gilbert D."/>
            <person name="Gnerre S."/>
            <person name="Godfrey J."/>
            <person name="Good R."/>
            <person name="Gotea V."/>
            <person name="Gravely B."/>
            <person name="Greenberg A.J."/>
            <person name="Griffiths-Jones S."/>
            <person name="Gross S."/>
            <person name="Guigo R."/>
            <person name="Gustafson E.A."/>
            <person name="Haerty W."/>
            <person name="Hahn M.W."/>
            <person name="Halligan D.L."/>
            <person name="Halpern A.L."/>
            <person name="Halter G.M."/>
            <person name="Han M.V."/>
            <person name="Heger A."/>
            <person name="Hillier L."/>
            <person name="Hinrichs A.S."/>
            <person name="Holmes I."/>
            <person name="Hoskins R.A."/>
            <person name="Hubisz M.J."/>
            <person name="Hultmark D."/>
            <person name="Huntley M.A."/>
            <person name="Jaffe D.B."/>
            <person name="Jagadeeshan S."/>
            <person name="Jeck W.R."/>
            <person name="Johnson J."/>
            <person name="Jones C.D."/>
            <person name="Jordan W.C."/>
            <person name="Karpen G.H."/>
            <person name="Kataoka E."/>
            <person name="Keightley P.D."/>
            <person name="Kheradpour P."/>
            <person name="Kirkness E.F."/>
            <person name="Koerich L.B."/>
            <person name="Kristiansen K."/>
            <person name="Kudrna D."/>
            <person name="Kulathinal R.J."/>
            <person name="Kumar S."/>
            <person name="Kwok R."/>
            <person name="Lander E."/>
            <person name="Langley C.H."/>
            <person name="Lapoint R."/>
            <person name="Lazzaro B.P."/>
            <person name="Lee S.J."/>
            <person name="Levesque L."/>
            <person name="Li R."/>
            <person name="Lin C.F."/>
            <person name="Lin M.F."/>
            <person name="Lindblad-Toh K."/>
            <person name="Llopart A."/>
            <person name="Long M."/>
            <person name="Low L."/>
            <person name="Lozovsky E."/>
            <person name="Lu J."/>
            <person name="Luo M."/>
            <person name="Machado C.A."/>
            <person name="Makalowski W."/>
            <person name="Marzo M."/>
            <person name="Matsuda M."/>
            <person name="Matzkin L."/>
            <person name="McAllister B."/>
            <person name="McBride C.S."/>
            <person name="McKernan B."/>
            <person name="McKernan K."/>
            <person name="Mendez-Lago M."/>
            <person name="Minx P."/>
            <person name="Mollenhauer M.U."/>
            <person name="Montooth K."/>
            <person name="Mount S.M."/>
            <person name="Mu X."/>
            <person name="Myers E."/>
            <person name="Negre B."/>
            <person name="Newfeld S."/>
            <person name="Nielsen R."/>
            <person name="Noor M.A."/>
            <person name="O'Grady P."/>
            <person name="Pachter L."/>
            <person name="Papaceit M."/>
            <person name="Parisi M.J."/>
            <person name="Parisi M."/>
            <person name="Parts L."/>
            <person name="Pedersen J.S."/>
            <person name="Pesole G."/>
            <person name="Phillippy A.M."/>
            <person name="Ponting C.P."/>
            <person name="Pop M."/>
            <person name="Porcelli D."/>
            <person name="Powell J.R."/>
            <person name="Prohaska S."/>
            <person name="Pruitt K."/>
            <person name="Puig M."/>
            <person name="Quesneville H."/>
            <person name="Ram K.R."/>
            <person name="Rand D."/>
            <person name="Rasmussen M.D."/>
            <person name="Reed L.K."/>
            <person name="Reenan R."/>
            <person name="Reily A."/>
            <person name="Remington K.A."/>
            <person name="Rieger T.T."/>
            <person name="Ritchie M.G."/>
            <person name="Robin C."/>
            <person name="Rogers Y.H."/>
            <person name="Rohde C."/>
            <person name="Rozas J."/>
            <person name="Rubenfield M.J."/>
            <person name="Ruiz A."/>
            <person name="Russo S."/>
            <person name="Salzberg S.L."/>
            <person name="Sanchez-Gracia A."/>
            <person name="Saranga D.J."/>
            <person name="Sato H."/>
            <person name="Schaeffer S.W."/>
            <person name="Schatz M.C."/>
            <person name="Schlenke T."/>
            <person name="Schwartz R."/>
            <person name="Segarra C."/>
            <person name="Singh R.S."/>
            <person name="Sirot L."/>
            <person name="Sirota M."/>
            <person name="Sisneros N.B."/>
            <person name="Smith C.D."/>
            <person name="Smith T.F."/>
            <person name="Spieth J."/>
            <person name="Stage D.E."/>
            <person name="Stark A."/>
            <person name="Stephan W."/>
            <person name="Strausberg R.L."/>
            <person name="Strempel S."/>
            <person name="Sturgill D."/>
            <person name="Sutton G."/>
            <person name="Sutton G.G."/>
            <person name="Tao W."/>
            <person name="Teichmann S."/>
            <person name="Tobari Y.N."/>
            <person name="Tomimura Y."/>
            <person name="Tsolas J.M."/>
            <person name="Valente V.L."/>
            <person name="Venter E."/>
            <person name="Venter J.C."/>
            <person name="Vicario S."/>
            <person name="Vieira F.G."/>
            <person name="Vilella A.J."/>
            <person name="Villasante A."/>
            <person name="Walenz B."/>
            <person name="Wang J."/>
            <person name="Wasserman M."/>
            <person name="Watts T."/>
            <person name="Wilson D."/>
            <person name="Wilson R.K."/>
            <person name="Wing R.A."/>
            <person name="Wolfner M.F."/>
            <person name="Wong A."/>
            <person name="Wong G.K."/>
            <person name="Wu C.I."/>
            <person name="Wu G."/>
            <person name="Yamamoto D."/>
            <person name="Yang H.P."/>
            <person name="Yang S.P."/>
            <person name="Yorke J.A."/>
            <person name="Yoshida K."/>
            <person name="Zdobnov E."/>
            <person name="Zhang P."/>
            <person name="Zhang Y."/>
            <person name="Zimin A.V."/>
            <person name="Baldwin J."/>
            <person name="Abdouelleil A."/>
            <person name="Abdulkadir J."/>
            <person name="Abebe A."/>
            <person name="Abera B."/>
            <person name="Abreu J."/>
            <person name="Acer S.C."/>
            <person name="Aftuck L."/>
            <person name="Alexander A."/>
            <person name="An P."/>
            <person name="Anderson E."/>
            <person name="Anderson S."/>
            <person name="Arachi H."/>
            <person name="Azer M."/>
            <person name="Bachantsang P."/>
            <person name="Barry A."/>
            <person name="Bayul T."/>
            <person name="Berlin A."/>
            <person name="Bessette D."/>
            <person name="Bloom T."/>
            <person name="Blye J."/>
            <person name="Boguslavskiy L."/>
            <person name="Bonnet C."/>
            <person name="Boukhgalter B."/>
            <person name="Bourzgui I."/>
            <person name="Brown A."/>
            <person name="Cahill P."/>
            <person name="Channer S."/>
            <person name="Cheshatsang Y."/>
            <person name="Chuda L."/>
            <person name="Citroen M."/>
            <person name="Collymore A."/>
            <person name="Cooke P."/>
            <person name="Costello M."/>
            <person name="D'Aco K."/>
            <person name="Daza R."/>
            <person name="De Haan G."/>
            <person name="DeGray S."/>
            <person name="DeMaso C."/>
            <person name="Dhargay N."/>
            <person name="Dooley K."/>
            <person name="Dooley E."/>
            <person name="Doricent M."/>
            <person name="Dorje P."/>
            <person name="Dorjee K."/>
            <person name="Dupes A."/>
            <person name="Elong R."/>
            <person name="Falk J."/>
            <person name="Farina A."/>
            <person name="Faro S."/>
            <person name="Ferguson D."/>
            <person name="Fisher S."/>
            <person name="Foley C.D."/>
            <person name="Franke A."/>
            <person name="Friedrich D."/>
            <person name="Gadbois L."/>
            <person name="Gearin G."/>
            <person name="Gearin C.R."/>
            <person name="Giannoukos G."/>
            <person name="Goode T."/>
            <person name="Graham J."/>
            <person name="Grandbois E."/>
            <person name="Grewal S."/>
            <person name="Gyaltsen K."/>
            <person name="Hafez N."/>
            <person name="Hagos B."/>
            <person name="Hall J."/>
            <person name="Henson C."/>
            <person name="Hollinger A."/>
            <person name="Honan T."/>
            <person name="Huard M.D."/>
            <person name="Hughes L."/>
            <person name="Hurhula B."/>
            <person name="Husby M.E."/>
            <person name="Kamat A."/>
            <person name="Kanga B."/>
            <person name="Kashin S."/>
            <person name="Khazanovich D."/>
            <person name="Kisner P."/>
            <person name="Lance K."/>
            <person name="Lara M."/>
            <person name="Lee W."/>
            <person name="Lennon N."/>
            <person name="Letendre F."/>
            <person name="LeVine R."/>
            <person name="Lipovsky A."/>
            <person name="Liu X."/>
            <person name="Liu J."/>
            <person name="Liu S."/>
            <person name="Lokyitsang T."/>
            <person name="Lokyitsang Y."/>
            <person name="Lubonja R."/>
            <person name="Lui A."/>
            <person name="MacDonald P."/>
            <person name="Magnisalis V."/>
            <person name="Maru K."/>
            <person name="Matthews C."/>
            <person name="McCusker W."/>
            <person name="McDonough S."/>
            <person name="Mehta T."/>
            <person name="Meldrim J."/>
            <person name="Meneus L."/>
            <person name="Mihai O."/>
            <person name="Mihalev A."/>
            <person name="Mihova T."/>
            <person name="Mittelman R."/>
            <person name="Mlenga V."/>
            <person name="Montmayeur A."/>
            <person name="Mulrain L."/>
            <person name="Navidi A."/>
            <person name="Naylor J."/>
            <person name="Negash T."/>
            <person name="Nguyen T."/>
            <person name="Nguyen N."/>
            <person name="Nicol R."/>
            <person name="Norbu C."/>
            <person name="Norbu N."/>
            <person name="Novod N."/>
            <person name="O'Neill B."/>
            <person name="Osman S."/>
            <person name="Markiewicz E."/>
            <person name="Oyono O.L."/>
            <person name="Patti C."/>
            <person name="Phunkhang P."/>
            <person name="Pierre F."/>
            <person name="Priest M."/>
            <person name="Raghuraman S."/>
            <person name="Rege F."/>
            <person name="Reyes R."/>
            <person name="Rise C."/>
            <person name="Rogov P."/>
            <person name="Ross K."/>
            <person name="Ryan E."/>
            <person name="Settipalli S."/>
            <person name="Shea T."/>
            <person name="Sherpa N."/>
            <person name="Shi L."/>
            <person name="Shih D."/>
            <person name="Sparrow T."/>
            <person name="Spaulding J."/>
            <person name="Stalker J."/>
            <person name="Stange-Thomann N."/>
            <person name="Stavropoulos S."/>
            <person name="Stone C."/>
            <person name="Strader C."/>
            <person name="Tesfaye S."/>
            <person name="Thomson T."/>
            <person name="Thoulutsang Y."/>
            <person name="Thoulutsang D."/>
            <person name="Topham K."/>
            <person name="Topping I."/>
            <person name="Tsamla T."/>
            <person name="Vassiliev H."/>
            <person name="Vo A."/>
            <person name="Wangchuk T."/>
            <person name="Wangdi T."/>
            <person name="Weiand M."/>
            <person name="Wilkinson J."/>
            <person name="Wilson A."/>
            <person name="Yadav S."/>
            <person name="Young G."/>
            <person name="Yu Q."/>
            <person name="Zembek L."/>
            <person name="Zhong D."/>
            <person name="Zimmer A."/>
            <person name="Zwirko Z."/>
            <person name="Jaffe D.B."/>
            <person name="Alvarez P."/>
            <person name="Brockman W."/>
            <person name="Butler J."/>
            <person name="Chin C."/>
            <person name="Gnerre S."/>
            <person name="Grabherr M."/>
            <person name="Kleber M."/>
            <person name="Mauceli E."/>
            <person name="MacCallum I."/>
        </authorList>
    </citation>
    <scope>NUCLEOTIDE SEQUENCE [LARGE SCALE GENOMIC DNA]</scope>
    <source>
        <strain evidence="4">Tucson 14030-0811.24</strain>
    </source>
</reference>
<keyword evidence="1" id="KW-1015">Disulfide bond</keyword>
<dbReference type="AlphaFoldDB" id="A0A0Q9WXH3"/>
<evidence type="ECO:0000256" key="1">
    <source>
        <dbReference type="PROSITE-ProRule" id="PRU00076"/>
    </source>
</evidence>
<proteinExistence type="predicted"/>
<organism evidence="3 4">
    <name type="scientific">Drosophila willistoni</name>
    <name type="common">Fruit fly</name>
    <dbReference type="NCBI Taxonomy" id="7260"/>
    <lineage>
        <taxon>Eukaryota</taxon>
        <taxon>Metazoa</taxon>
        <taxon>Ecdysozoa</taxon>
        <taxon>Arthropoda</taxon>
        <taxon>Hexapoda</taxon>
        <taxon>Insecta</taxon>
        <taxon>Pterygota</taxon>
        <taxon>Neoptera</taxon>
        <taxon>Endopterygota</taxon>
        <taxon>Diptera</taxon>
        <taxon>Brachycera</taxon>
        <taxon>Muscomorpha</taxon>
        <taxon>Ephydroidea</taxon>
        <taxon>Drosophilidae</taxon>
        <taxon>Drosophila</taxon>
        <taxon>Sophophora</taxon>
    </lineage>
</organism>
<dbReference type="Gene3D" id="2.10.25.10">
    <property type="entry name" value="Laminin"/>
    <property type="match status" value="1"/>
</dbReference>
<protein>
    <recommendedName>
        <fullName evidence="2">EGF-like domain-containing protein</fullName>
    </recommendedName>
</protein>
<dbReference type="OrthoDB" id="6085431at2759"/>
<dbReference type="Proteomes" id="UP000007798">
    <property type="component" value="Unassembled WGS sequence"/>
</dbReference>
<dbReference type="STRING" id="7260.A0A0Q9WXH3"/>
<comment type="caution">
    <text evidence="1">Lacks conserved residue(s) required for the propagation of feature annotation.</text>
</comment>
<name>A0A0Q9WXH3_DROWI</name>
<feature type="non-terminal residue" evidence="3">
    <location>
        <position position="123"/>
    </location>
</feature>
<feature type="domain" description="EGF-like" evidence="2">
    <location>
        <begin position="21"/>
        <end position="55"/>
    </location>
</feature>
<sequence length="123" mass="13381">MILSCRSGRWGIKNGAPTAKTIQHCEGACACQNGGICNGENYCHCPKGYAGVHCEKHQTYACPEEPPHLPKNSITVCRGDSCEVECERGFAFSDGRSRVLLKCVGTSYKDMMSTTPNVYPDCL</sequence>
<accession>A0A0Q9WXH3</accession>
<dbReference type="InterPro" id="IPR000742">
    <property type="entry name" value="EGF"/>
</dbReference>
<dbReference type="PROSITE" id="PS00022">
    <property type="entry name" value="EGF_1"/>
    <property type="match status" value="1"/>
</dbReference>
<dbReference type="PROSITE" id="PS50026">
    <property type="entry name" value="EGF_3"/>
    <property type="match status" value="1"/>
</dbReference>
<evidence type="ECO:0000313" key="4">
    <source>
        <dbReference type="Proteomes" id="UP000007798"/>
    </source>
</evidence>
<dbReference type="eggNOG" id="KOG1216">
    <property type="taxonomic scope" value="Eukaryota"/>
</dbReference>
<feature type="disulfide bond" evidence="1">
    <location>
        <begin position="45"/>
        <end position="54"/>
    </location>
</feature>